<proteinExistence type="predicted"/>
<dbReference type="GO" id="GO:0016020">
    <property type="term" value="C:membrane"/>
    <property type="evidence" value="ECO:0007669"/>
    <property type="project" value="GOC"/>
</dbReference>
<dbReference type="InterPro" id="IPR051689">
    <property type="entry name" value="Sterol_desaturase/TMEM195"/>
</dbReference>
<dbReference type="RefSeq" id="WP_073045205.1">
    <property type="nucleotide sequence ID" value="NZ_FQUO01000013.1"/>
</dbReference>
<feature type="transmembrane region" description="Helical" evidence="8">
    <location>
        <begin position="50"/>
        <end position="72"/>
    </location>
</feature>
<keyword evidence="6 8" id="KW-0472">Membrane</keyword>
<evidence type="ECO:0000256" key="3">
    <source>
        <dbReference type="ARBA" id="ARBA00022989"/>
    </source>
</evidence>
<keyword evidence="5" id="KW-0443">Lipid metabolism</keyword>
<evidence type="ECO:0000313" key="11">
    <source>
        <dbReference type="Proteomes" id="UP000184368"/>
    </source>
</evidence>
<evidence type="ECO:0000256" key="5">
    <source>
        <dbReference type="ARBA" id="ARBA00023098"/>
    </source>
</evidence>
<feature type="transmembrane region" description="Helical" evidence="8">
    <location>
        <begin position="150"/>
        <end position="170"/>
    </location>
</feature>
<name>A0A1M5F246_9BACT</name>
<dbReference type="GO" id="GO:0006643">
    <property type="term" value="P:membrane lipid metabolic process"/>
    <property type="evidence" value="ECO:0007669"/>
    <property type="project" value="TreeGrafter"/>
</dbReference>
<evidence type="ECO:0000256" key="1">
    <source>
        <dbReference type="ARBA" id="ARBA00004127"/>
    </source>
</evidence>
<evidence type="ECO:0000256" key="7">
    <source>
        <dbReference type="SAM" id="MobiDB-lite"/>
    </source>
</evidence>
<accession>A0A1M5F246</accession>
<dbReference type="PANTHER" id="PTHR21624">
    <property type="entry name" value="STEROL DESATURASE-RELATED PROTEIN"/>
    <property type="match status" value="1"/>
</dbReference>
<dbReference type="EMBL" id="FQUO01000013">
    <property type="protein sequence ID" value="SHF85613.1"/>
    <property type="molecule type" value="Genomic_DNA"/>
</dbReference>
<dbReference type="Pfam" id="PF04116">
    <property type="entry name" value="FA_hydroxylase"/>
    <property type="match status" value="1"/>
</dbReference>
<dbReference type="InterPro" id="IPR006694">
    <property type="entry name" value="Fatty_acid_hydroxylase"/>
</dbReference>
<dbReference type="PANTHER" id="PTHR21624:SF1">
    <property type="entry name" value="ALKYLGLYCEROL MONOOXYGENASE"/>
    <property type="match status" value="1"/>
</dbReference>
<feature type="region of interest" description="Disordered" evidence="7">
    <location>
        <begin position="272"/>
        <end position="302"/>
    </location>
</feature>
<sequence>MIEYFNTLEHRPLERLSFLVAGMLLLWLLEGAIPLLSLQYKKTRLRHAGVNFSFTIIHLLIHTGFALFIVLLSDWTLANNFGLVQWMGANTLGAILISFFVLDFFGGWLVHLVQHKTAPLWRFHVIHHSDNNVDVTTGLRHHPFESVLRGVFFLAGVLVAGAPMYGVMIFQTALVLATQFTHANINLPRRLDQVLSYFLVSPNMHKVHHHWMQPYTDSNYGAVLSIWDRLFGTYMQLEPSEIRYGLDRYYPNEQDEQLGRLMRAPFTMKMQQPANVSRKGAQMQKDISRKDAAEQRPQREVL</sequence>
<organism evidence="10 11">
    <name type="scientific">Cnuella takakiae</name>
    <dbReference type="NCBI Taxonomy" id="1302690"/>
    <lineage>
        <taxon>Bacteria</taxon>
        <taxon>Pseudomonadati</taxon>
        <taxon>Bacteroidota</taxon>
        <taxon>Chitinophagia</taxon>
        <taxon>Chitinophagales</taxon>
        <taxon>Chitinophagaceae</taxon>
        <taxon>Cnuella</taxon>
    </lineage>
</organism>
<evidence type="ECO:0000256" key="2">
    <source>
        <dbReference type="ARBA" id="ARBA00022692"/>
    </source>
</evidence>
<feature type="compositionally biased region" description="Basic and acidic residues" evidence="7">
    <location>
        <begin position="286"/>
        <end position="302"/>
    </location>
</feature>
<gene>
    <name evidence="10" type="ORF">SAMN05444008_1138</name>
</gene>
<feature type="domain" description="Fatty acid hydroxylase" evidence="9">
    <location>
        <begin position="98"/>
        <end position="233"/>
    </location>
</feature>
<keyword evidence="4" id="KW-0560">Oxidoreductase</keyword>
<evidence type="ECO:0000256" key="4">
    <source>
        <dbReference type="ARBA" id="ARBA00023002"/>
    </source>
</evidence>
<reference evidence="10 11" key="1">
    <citation type="submission" date="2016-11" db="EMBL/GenBank/DDBJ databases">
        <authorList>
            <person name="Jaros S."/>
            <person name="Januszkiewicz K."/>
            <person name="Wedrychowicz H."/>
        </authorList>
    </citation>
    <scope>NUCLEOTIDE SEQUENCE [LARGE SCALE GENOMIC DNA]</scope>
    <source>
        <strain evidence="10 11">DSM 26897</strain>
    </source>
</reference>
<keyword evidence="2 8" id="KW-0812">Transmembrane</keyword>
<dbReference type="GO" id="GO:0012505">
    <property type="term" value="C:endomembrane system"/>
    <property type="evidence" value="ECO:0007669"/>
    <property type="project" value="UniProtKB-SubCell"/>
</dbReference>
<dbReference type="GO" id="GO:0008610">
    <property type="term" value="P:lipid biosynthetic process"/>
    <property type="evidence" value="ECO:0007669"/>
    <property type="project" value="InterPro"/>
</dbReference>
<evidence type="ECO:0000256" key="8">
    <source>
        <dbReference type="SAM" id="Phobius"/>
    </source>
</evidence>
<feature type="transmembrane region" description="Helical" evidence="8">
    <location>
        <begin position="16"/>
        <end position="38"/>
    </location>
</feature>
<evidence type="ECO:0000259" key="9">
    <source>
        <dbReference type="Pfam" id="PF04116"/>
    </source>
</evidence>
<evidence type="ECO:0000313" key="10">
    <source>
        <dbReference type="EMBL" id="SHF85613.1"/>
    </source>
</evidence>
<dbReference type="OrthoDB" id="9770329at2"/>
<evidence type="ECO:0000256" key="6">
    <source>
        <dbReference type="ARBA" id="ARBA00023136"/>
    </source>
</evidence>
<protein>
    <submittedName>
        <fullName evidence="10">Sterol desaturase/sphingolipid hydroxylase, fatty acid hydroxylase superfamily</fullName>
    </submittedName>
</protein>
<dbReference type="STRING" id="1302690.BUE76_02805"/>
<dbReference type="AlphaFoldDB" id="A0A1M5F246"/>
<keyword evidence="3 8" id="KW-1133">Transmembrane helix</keyword>
<dbReference type="GO" id="GO:0005506">
    <property type="term" value="F:iron ion binding"/>
    <property type="evidence" value="ECO:0007669"/>
    <property type="project" value="InterPro"/>
</dbReference>
<comment type="subcellular location">
    <subcellularLocation>
        <location evidence="1">Endomembrane system</location>
        <topology evidence="1">Multi-pass membrane protein</topology>
    </subcellularLocation>
</comment>
<keyword evidence="11" id="KW-1185">Reference proteome</keyword>
<dbReference type="Proteomes" id="UP000184368">
    <property type="component" value="Unassembled WGS sequence"/>
</dbReference>
<dbReference type="GO" id="GO:0050479">
    <property type="term" value="F:glyceryl-ether monooxygenase activity"/>
    <property type="evidence" value="ECO:0007669"/>
    <property type="project" value="TreeGrafter"/>
</dbReference>
<feature type="transmembrane region" description="Helical" evidence="8">
    <location>
        <begin position="92"/>
        <end position="113"/>
    </location>
</feature>